<dbReference type="GO" id="GO:0002161">
    <property type="term" value="F:aminoacyl-tRNA deacylase activity"/>
    <property type="evidence" value="ECO:0007669"/>
    <property type="project" value="InterPro"/>
</dbReference>
<name>A0A1M7A9L7_9GAMM</name>
<evidence type="ECO:0000256" key="3">
    <source>
        <dbReference type="ARBA" id="ARBA00022490"/>
    </source>
</evidence>
<comment type="function">
    <text evidence="10">Catalyzes the attachment of proline to tRNA(Pro) in a two-step reaction: proline is first activated by ATP to form Pro-AMP and then transferred to the acceptor end of tRNA(Pro). As ProRS can inadvertently accommodate and process non-cognate amino acids such as alanine and cysteine, to avoid such errors it has two additional distinct editing activities against alanine. One activity is designated as 'pretransfer' editing and involves the tRNA(Pro)-independent hydrolysis of activated Ala-AMP. The other activity is designated 'posttransfer' editing and involves deacylation of mischarged Ala-tRNA(Pro). The misacylated Cys-tRNA(Pro) is not edited by ProRS.</text>
</comment>
<gene>
    <name evidence="10 12" type="primary">proS</name>
    <name evidence="12" type="ORF">HCU01_04310</name>
    <name evidence="13" type="ORF">SAMN05660971_00413</name>
</gene>
<dbReference type="InterPro" id="IPR023717">
    <property type="entry name" value="Pro-tRNA-Synthase_IIa_type1"/>
</dbReference>
<keyword evidence="5 10" id="KW-0547">Nucleotide-binding</keyword>
<dbReference type="SUPFAM" id="SSF55826">
    <property type="entry name" value="YbaK/ProRS associated domain"/>
    <property type="match status" value="1"/>
</dbReference>
<dbReference type="InterPro" id="IPR044140">
    <property type="entry name" value="ProRS_anticodon_short"/>
</dbReference>
<dbReference type="CDD" id="cd00779">
    <property type="entry name" value="ProRS_core_prok"/>
    <property type="match status" value="1"/>
</dbReference>
<dbReference type="InterPro" id="IPR050062">
    <property type="entry name" value="Pro-tRNA_synthetase"/>
</dbReference>
<dbReference type="PIRSF" id="PIRSF001535">
    <property type="entry name" value="ProRS_1"/>
    <property type="match status" value="1"/>
</dbReference>
<dbReference type="InterPro" id="IPR006195">
    <property type="entry name" value="aa-tRNA-synth_II"/>
</dbReference>
<organism evidence="13 14">
    <name type="scientific">Halomonas cupida</name>
    <dbReference type="NCBI Taxonomy" id="44933"/>
    <lineage>
        <taxon>Bacteria</taxon>
        <taxon>Pseudomonadati</taxon>
        <taxon>Pseudomonadota</taxon>
        <taxon>Gammaproteobacteria</taxon>
        <taxon>Oceanospirillales</taxon>
        <taxon>Halomonadaceae</taxon>
        <taxon>Halomonas</taxon>
    </lineage>
</organism>
<evidence type="ECO:0000256" key="5">
    <source>
        <dbReference type="ARBA" id="ARBA00022741"/>
    </source>
</evidence>
<dbReference type="GO" id="GO:0005524">
    <property type="term" value="F:ATP binding"/>
    <property type="evidence" value="ECO:0007669"/>
    <property type="project" value="UniProtKB-UniRule"/>
</dbReference>
<comment type="catalytic activity">
    <reaction evidence="9 10">
        <text>tRNA(Pro) + L-proline + ATP = L-prolyl-tRNA(Pro) + AMP + diphosphate</text>
        <dbReference type="Rhea" id="RHEA:14305"/>
        <dbReference type="Rhea" id="RHEA-COMP:9700"/>
        <dbReference type="Rhea" id="RHEA-COMP:9702"/>
        <dbReference type="ChEBI" id="CHEBI:30616"/>
        <dbReference type="ChEBI" id="CHEBI:33019"/>
        <dbReference type="ChEBI" id="CHEBI:60039"/>
        <dbReference type="ChEBI" id="CHEBI:78442"/>
        <dbReference type="ChEBI" id="CHEBI:78532"/>
        <dbReference type="ChEBI" id="CHEBI:456215"/>
        <dbReference type="EC" id="6.1.1.15"/>
    </reaction>
</comment>
<dbReference type="STRING" id="44933.SAMN05660971_00413"/>
<evidence type="ECO:0000256" key="9">
    <source>
        <dbReference type="ARBA" id="ARBA00047671"/>
    </source>
</evidence>
<comment type="domain">
    <text evidence="10">Consists of three domains: the N-terminal catalytic domain, the editing domain and the C-terminal anticodon-binding domain.</text>
</comment>
<keyword evidence="6 10" id="KW-0067">ATP-binding</keyword>
<dbReference type="AlphaFoldDB" id="A0A1M7A9L7"/>
<keyword evidence="3 10" id="KW-0963">Cytoplasm</keyword>
<dbReference type="Pfam" id="PF03129">
    <property type="entry name" value="HGTP_anticodon"/>
    <property type="match status" value="1"/>
</dbReference>
<dbReference type="CDD" id="cd04334">
    <property type="entry name" value="ProRS-INS"/>
    <property type="match status" value="1"/>
</dbReference>
<reference evidence="13 14" key="1">
    <citation type="submission" date="2016-11" db="EMBL/GenBank/DDBJ databases">
        <authorList>
            <person name="Jaros S."/>
            <person name="Januszkiewicz K."/>
            <person name="Wedrychowicz H."/>
        </authorList>
    </citation>
    <scope>NUCLEOTIDE SEQUENCE [LARGE SCALE GENOMIC DNA]</scope>
    <source>
        <strain evidence="13 14">DSM 4740</strain>
    </source>
</reference>
<keyword evidence="8 10" id="KW-0030">Aminoacyl-tRNA synthetase</keyword>
<evidence type="ECO:0000256" key="4">
    <source>
        <dbReference type="ARBA" id="ARBA00022598"/>
    </source>
</evidence>
<dbReference type="Proteomes" id="UP000184123">
    <property type="component" value="Unassembled WGS sequence"/>
</dbReference>
<dbReference type="InterPro" id="IPR007214">
    <property type="entry name" value="YbaK/aa-tRNA-synth-assoc-dom"/>
</dbReference>
<evidence type="ECO:0000256" key="10">
    <source>
        <dbReference type="HAMAP-Rule" id="MF_01569"/>
    </source>
</evidence>
<evidence type="ECO:0000256" key="2">
    <source>
        <dbReference type="ARBA" id="ARBA00011738"/>
    </source>
</evidence>
<dbReference type="SUPFAM" id="SSF52954">
    <property type="entry name" value="Class II aaRS ABD-related"/>
    <property type="match status" value="1"/>
</dbReference>
<dbReference type="PANTHER" id="PTHR42753">
    <property type="entry name" value="MITOCHONDRIAL RIBOSOME PROTEIN L39/PROLYL-TRNA LIGASE FAMILY MEMBER"/>
    <property type="match status" value="1"/>
</dbReference>
<dbReference type="Gene3D" id="3.30.930.10">
    <property type="entry name" value="Bira Bifunctional Protein, Domain 2"/>
    <property type="match status" value="2"/>
</dbReference>
<dbReference type="SUPFAM" id="SSF55681">
    <property type="entry name" value="Class II aaRS and biotin synthetases"/>
    <property type="match status" value="1"/>
</dbReference>
<keyword evidence="7 10" id="KW-0648">Protein biosynthesis</keyword>
<reference evidence="12 15" key="2">
    <citation type="submission" date="2019-07" db="EMBL/GenBank/DDBJ databases">
        <title>Whole genome shotgun sequence of Halomonas cupida NBRC 102219.</title>
        <authorList>
            <person name="Hosoyama A."/>
            <person name="Uohara A."/>
            <person name="Ohji S."/>
            <person name="Ichikawa N."/>
        </authorList>
    </citation>
    <scope>NUCLEOTIDE SEQUENCE [LARGE SCALE GENOMIC DNA]</scope>
    <source>
        <strain evidence="12 15">NBRC 102219</strain>
    </source>
</reference>
<dbReference type="PRINTS" id="PR01046">
    <property type="entry name" value="TRNASYNTHPRO"/>
</dbReference>
<feature type="domain" description="Aminoacyl-transfer RNA synthetases class-II family profile" evidence="11">
    <location>
        <begin position="33"/>
        <end position="469"/>
    </location>
</feature>
<comment type="subunit">
    <text evidence="2 10">Homodimer.</text>
</comment>
<dbReference type="InterPro" id="IPR004500">
    <property type="entry name" value="Pro-tRNA-synth_IIa_bac-type"/>
</dbReference>
<evidence type="ECO:0000256" key="6">
    <source>
        <dbReference type="ARBA" id="ARBA00022840"/>
    </source>
</evidence>
<dbReference type="GO" id="GO:0004827">
    <property type="term" value="F:proline-tRNA ligase activity"/>
    <property type="evidence" value="ECO:0007669"/>
    <property type="project" value="UniProtKB-UniRule"/>
</dbReference>
<dbReference type="PROSITE" id="PS50862">
    <property type="entry name" value="AA_TRNA_LIGASE_II"/>
    <property type="match status" value="1"/>
</dbReference>
<proteinExistence type="inferred from homology"/>
<dbReference type="Gene3D" id="3.40.50.800">
    <property type="entry name" value="Anticodon-binding domain"/>
    <property type="match status" value="1"/>
</dbReference>
<evidence type="ECO:0000313" key="13">
    <source>
        <dbReference type="EMBL" id="SHL39279.1"/>
    </source>
</evidence>
<evidence type="ECO:0000259" key="11">
    <source>
        <dbReference type="PROSITE" id="PS50862"/>
    </source>
</evidence>
<evidence type="ECO:0000313" key="15">
    <source>
        <dbReference type="Proteomes" id="UP000321726"/>
    </source>
</evidence>
<dbReference type="RefSeq" id="WP_073433346.1">
    <property type="nucleotide sequence ID" value="NZ_BJXU01000013.1"/>
</dbReference>
<comment type="similarity">
    <text evidence="10">Belongs to the class-II aminoacyl-tRNA synthetase family. ProS type 1 subfamily.</text>
</comment>
<dbReference type="HAMAP" id="MF_01569">
    <property type="entry name" value="Pro_tRNA_synth_type1"/>
    <property type="match status" value="1"/>
</dbReference>
<accession>A0A1M7A9L7</accession>
<dbReference type="InterPro" id="IPR045864">
    <property type="entry name" value="aa-tRNA-synth_II/BPL/LPL"/>
</dbReference>
<dbReference type="EC" id="6.1.1.15" evidence="10"/>
<dbReference type="Pfam" id="PF00587">
    <property type="entry name" value="tRNA-synt_2b"/>
    <property type="match status" value="1"/>
</dbReference>
<evidence type="ECO:0000256" key="7">
    <source>
        <dbReference type="ARBA" id="ARBA00022917"/>
    </source>
</evidence>
<dbReference type="CDD" id="cd00861">
    <property type="entry name" value="ProRS_anticodon_short"/>
    <property type="match status" value="1"/>
</dbReference>
<dbReference type="InterPro" id="IPR002316">
    <property type="entry name" value="Pro-tRNA-ligase_IIa"/>
</dbReference>
<evidence type="ECO:0000256" key="1">
    <source>
        <dbReference type="ARBA" id="ARBA00004496"/>
    </source>
</evidence>
<dbReference type="InterPro" id="IPR036754">
    <property type="entry name" value="YbaK/aa-tRNA-synt-asso_dom_sf"/>
</dbReference>
<dbReference type="FunFam" id="3.30.930.10:FF:000097">
    <property type="entry name" value="Proline--tRNA ligase"/>
    <property type="match status" value="1"/>
</dbReference>
<dbReference type="NCBIfam" id="NF006625">
    <property type="entry name" value="PRK09194.1"/>
    <property type="match status" value="1"/>
</dbReference>
<sequence length="573" mass="63698">MRATELLIATMKETPADAEVVSHQLMLRAGMIRRLTSGLYTWLPLGLKTLRKVERVVREEMDRAGAQEVLMPAIQPAELWQESGRWEQYGPELLRLKDRHERDYCVGPTHEEVITDLVRREVSSYKQLPANFYQIQTKFRDEIRPRFGVMRSREFIMKDAYSFHVDEASLQDTYQKMYDAYTRIFTRLGLDFRPVIADNGSIGGTGSHEFHVLADSGEDDIVFSTESDYAANMEKAEALPAPLGSDAQRAAPQQDLELVDTPNARTIATLVEQHGLPIEKTIKTLMVRGNEGGLVALLVRGDHELNEVKAEHLEEVATPLTMATEEEIRAAVGAGPGSLGPVGLEMPIIIDRSVALMSDFGAGANIDGKHYFGINWERDAALPKVADIRNVVEGDPSPDGKGVLAIKRGIEVGHVFQLGRKYSEAMNATVLGDEGKAIQPWMGCYGIGVTRVVAAAIEQNHDDNGIIWPDALAPFQVAIVPMNAHKSQRVREESERLHDALVDAGYDVLLDDRDLRPGVRFADQELMGIPHRVVVGDRSLDNGELEYKGRRDSDATMVPLDTIVDFLSKTIRI</sequence>
<dbReference type="InterPro" id="IPR002314">
    <property type="entry name" value="aa-tRNA-synt_IIb"/>
</dbReference>
<dbReference type="FunFam" id="3.30.930.10:FF:000043">
    <property type="entry name" value="Proline--tRNA ligase"/>
    <property type="match status" value="1"/>
</dbReference>
<dbReference type="FunFam" id="3.90.960.10:FF:000001">
    <property type="entry name" value="Proline--tRNA ligase"/>
    <property type="match status" value="1"/>
</dbReference>
<dbReference type="OrthoDB" id="9809052at2"/>
<evidence type="ECO:0000313" key="14">
    <source>
        <dbReference type="Proteomes" id="UP000184123"/>
    </source>
</evidence>
<dbReference type="EMBL" id="BJXU01000013">
    <property type="protein sequence ID" value="GEN22482.1"/>
    <property type="molecule type" value="Genomic_DNA"/>
</dbReference>
<protein>
    <recommendedName>
        <fullName evidence="10">Proline--tRNA ligase</fullName>
        <ecNumber evidence="10">6.1.1.15</ecNumber>
    </recommendedName>
    <alternativeName>
        <fullName evidence="10">Prolyl-tRNA synthetase</fullName>
        <shortName evidence="10">ProRS</shortName>
    </alternativeName>
</protein>
<dbReference type="Pfam" id="PF04073">
    <property type="entry name" value="tRNA_edit"/>
    <property type="match status" value="1"/>
</dbReference>
<dbReference type="InterPro" id="IPR036621">
    <property type="entry name" value="Anticodon-bd_dom_sf"/>
</dbReference>
<dbReference type="GO" id="GO:0005829">
    <property type="term" value="C:cytosol"/>
    <property type="evidence" value="ECO:0007669"/>
    <property type="project" value="TreeGrafter"/>
</dbReference>
<evidence type="ECO:0000256" key="8">
    <source>
        <dbReference type="ARBA" id="ARBA00023146"/>
    </source>
</evidence>
<dbReference type="PANTHER" id="PTHR42753:SF2">
    <property type="entry name" value="PROLINE--TRNA LIGASE"/>
    <property type="match status" value="1"/>
</dbReference>
<dbReference type="Proteomes" id="UP000321726">
    <property type="component" value="Unassembled WGS sequence"/>
</dbReference>
<comment type="subcellular location">
    <subcellularLocation>
        <location evidence="1 10">Cytoplasm</location>
    </subcellularLocation>
</comment>
<dbReference type="InterPro" id="IPR004154">
    <property type="entry name" value="Anticodon-bd"/>
</dbReference>
<keyword evidence="15" id="KW-1185">Reference proteome</keyword>
<dbReference type="InterPro" id="IPR033730">
    <property type="entry name" value="ProRS_core_prok"/>
</dbReference>
<evidence type="ECO:0000313" key="12">
    <source>
        <dbReference type="EMBL" id="GEN22482.1"/>
    </source>
</evidence>
<keyword evidence="4 10" id="KW-0436">Ligase</keyword>
<dbReference type="NCBIfam" id="TIGR00409">
    <property type="entry name" value="proS_fam_II"/>
    <property type="match status" value="1"/>
</dbReference>
<dbReference type="GO" id="GO:0006433">
    <property type="term" value="P:prolyl-tRNA aminoacylation"/>
    <property type="evidence" value="ECO:0007669"/>
    <property type="project" value="UniProtKB-UniRule"/>
</dbReference>
<dbReference type="EMBL" id="FRCA01000001">
    <property type="protein sequence ID" value="SHL39279.1"/>
    <property type="molecule type" value="Genomic_DNA"/>
</dbReference>